<dbReference type="EMBL" id="CM042881">
    <property type="protein sequence ID" value="KAI4386040.1"/>
    <property type="molecule type" value="Genomic_DNA"/>
</dbReference>
<evidence type="ECO:0000313" key="2">
    <source>
        <dbReference type="Proteomes" id="UP001057402"/>
    </source>
</evidence>
<evidence type="ECO:0000313" key="1">
    <source>
        <dbReference type="EMBL" id="KAI4386040.1"/>
    </source>
</evidence>
<gene>
    <name evidence="1" type="ORF">MLD38_004012</name>
</gene>
<name>A0ACB9S3V0_9MYRT</name>
<proteinExistence type="predicted"/>
<keyword evidence="2" id="KW-1185">Reference proteome</keyword>
<organism evidence="1 2">
    <name type="scientific">Melastoma candidum</name>
    <dbReference type="NCBI Taxonomy" id="119954"/>
    <lineage>
        <taxon>Eukaryota</taxon>
        <taxon>Viridiplantae</taxon>
        <taxon>Streptophyta</taxon>
        <taxon>Embryophyta</taxon>
        <taxon>Tracheophyta</taxon>
        <taxon>Spermatophyta</taxon>
        <taxon>Magnoliopsida</taxon>
        <taxon>eudicotyledons</taxon>
        <taxon>Gunneridae</taxon>
        <taxon>Pentapetalae</taxon>
        <taxon>rosids</taxon>
        <taxon>malvids</taxon>
        <taxon>Myrtales</taxon>
        <taxon>Melastomataceae</taxon>
        <taxon>Melastomatoideae</taxon>
        <taxon>Melastomateae</taxon>
        <taxon>Melastoma</taxon>
    </lineage>
</organism>
<reference evidence="2" key="1">
    <citation type="journal article" date="2023" name="Front. Plant Sci.">
        <title>Chromosomal-level genome assembly of Melastoma candidum provides insights into trichome evolution.</title>
        <authorList>
            <person name="Zhong Y."/>
            <person name="Wu W."/>
            <person name="Sun C."/>
            <person name="Zou P."/>
            <person name="Liu Y."/>
            <person name="Dai S."/>
            <person name="Zhou R."/>
        </authorList>
    </citation>
    <scope>NUCLEOTIDE SEQUENCE [LARGE SCALE GENOMIC DNA]</scope>
</reference>
<sequence length="674" mass="73357">MDGGGGREQTPAKPKFSAYKNPALSAAMTARSLEPSRSTLVFLFFISFVSALSLLSISARYREHGLVEYIRVNWISEKTAGVVFKVLYAMVGLVFVGGIFALFKAVSFKRVTSKAGVGMSLNKDQLSLSNRQLSLLGLKPKVNHVVPDSSRKPPKSKVDVMPTSEDLVPLHQLITGSGSVLSSRTGVEQLSASGGSRSRALSTPSKPSVASSSLYLVPGSISPLPSARQSPPSVVSSPWSGKPSSREISSEEKLELFLAEVDEKITESAGKMATPPPTIGGFVIASPNNVATSANNSGTTRSTPLRPVRMSPGSQKFTTPPKKVEGEFPPPMSLEESIKTFEQLGIYPEVESWRDCLRQWFSKVLLKPLLQKIETSHLQVMQTAAKLSISVTVSQVGGDVSARIPTISPISMSKEWLPAMSLDEDGLLHQLRATLMQSIDAHTSKQPYSATPAAPQNPFIPLMQECVDAITEHQKLQSLVKGELIKGLLPHSSVPADYFVQRIRDLAEGTCVKNYQFLGSQETNDKAKKKWTPELPTDSHLLPYLFFAFLEHPKWTLHVDPSSYAGAQSSRNPLFLGVLPPKESFPEKYIAAISNVPSTLHPGAMILALGRQNPPIFVLYWDRKMQFSLQGRTAMWDALLLLCYKVKVGFGGVIRGLHLGSPALSLLPVLDTED</sequence>
<dbReference type="Proteomes" id="UP001057402">
    <property type="component" value="Chromosome 2"/>
</dbReference>
<comment type="caution">
    <text evidence="1">The sequence shown here is derived from an EMBL/GenBank/DDBJ whole genome shotgun (WGS) entry which is preliminary data.</text>
</comment>
<accession>A0ACB9S3V0</accession>
<protein>
    <submittedName>
        <fullName evidence="1">Uncharacterized protein</fullName>
    </submittedName>
</protein>